<dbReference type="PRINTS" id="PR00480">
    <property type="entry name" value="ASTACIN"/>
</dbReference>
<dbReference type="PANTHER" id="PTHR10127">
    <property type="entry name" value="DISCOIDIN, CUB, EGF, LAMININ , AND ZINC METALLOPROTEASE DOMAIN CONTAINING"/>
    <property type="match status" value="1"/>
</dbReference>
<evidence type="ECO:0000256" key="1">
    <source>
        <dbReference type="ARBA" id="ARBA00022670"/>
    </source>
</evidence>
<keyword evidence="8" id="KW-0732">Signal</keyword>
<reference evidence="12" key="1">
    <citation type="submission" date="2022-11" db="UniProtKB">
        <authorList>
            <consortium name="WormBaseParasite"/>
        </authorList>
    </citation>
    <scope>IDENTIFICATION</scope>
</reference>
<evidence type="ECO:0000256" key="3">
    <source>
        <dbReference type="ARBA" id="ARBA00022801"/>
    </source>
</evidence>
<keyword evidence="6" id="KW-1015">Disulfide bond</keyword>
<dbReference type="SUPFAM" id="SSF55486">
    <property type="entry name" value="Metalloproteases ('zincins'), catalytic domain"/>
    <property type="match status" value="1"/>
</dbReference>
<keyword evidence="5 7" id="KW-0482">Metalloprotease</keyword>
<dbReference type="InterPro" id="IPR001506">
    <property type="entry name" value="Peptidase_M12A"/>
</dbReference>
<evidence type="ECO:0000259" key="10">
    <source>
        <dbReference type="PROSITE" id="PS51864"/>
    </source>
</evidence>
<evidence type="ECO:0000313" key="12">
    <source>
        <dbReference type="WBParaSite" id="ACRNAN_scaffold14781.g17557.t1"/>
    </source>
</evidence>
<dbReference type="GO" id="GO:0008270">
    <property type="term" value="F:zinc ion binding"/>
    <property type="evidence" value="ECO:0007669"/>
    <property type="project" value="UniProtKB-UniRule"/>
</dbReference>
<dbReference type="Proteomes" id="UP000887540">
    <property type="component" value="Unplaced"/>
</dbReference>
<sequence length="441" mass="49538">MFRILILAIIFANYSHAWSLFPRSVPEVSKGGQVRQPLPENLPRRVRETENSLGDVKPPRRVRESGNSPVDVHPHLSERVPRHIQEKALALTNLLPGTIPLIDNVVGGVVNITDEITEEIKARLGGLVSKGIGRNVQELINIRKKIKIIGKIAEEQVKRANAKHGLDKVVSIVKNDDTPKGLGKKVKDEVLASVLFQNDMFLTEDQLDAIIEDASKDLGWTDDDLTKIGHSRSKRQAIRNPSFNDYRWTSPISYYFDSNIPTVSRQVIRETFNYYSNHSCLKFVESSTAIPRIQFRMATTGCFSYVGFLGNDWYGAPSSQTKCTVCSGYGLHPVNLGEDFCDDEFGSIAHEIFHAFGVHHQMSRYDRDNYISLTAALAADDQYEKLTTANSYNYATPYDYGSTMHYGLSGQTAKDPIYQRTMGAEFGPSFIDIVLLNTHYK</sequence>
<feature type="chain" id="PRO_5038156043" description="Metalloendopeptidase" evidence="8">
    <location>
        <begin position="18"/>
        <end position="441"/>
    </location>
</feature>
<keyword evidence="4 7" id="KW-0862">Zinc</keyword>
<dbReference type="SMART" id="SM00235">
    <property type="entry name" value="ZnMc"/>
    <property type="match status" value="1"/>
</dbReference>
<protein>
    <recommendedName>
        <fullName evidence="8">Metalloendopeptidase</fullName>
        <ecNumber evidence="8">3.4.24.-</ecNumber>
    </recommendedName>
</protein>
<comment type="cofactor">
    <cofactor evidence="7 8">
        <name>Zn(2+)</name>
        <dbReference type="ChEBI" id="CHEBI:29105"/>
    </cofactor>
    <text evidence="7 8">Binds 1 zinc ion per subunit.</text>
</comment>
<name>A0A914CUG5_9BILA</name>
<dbReference type="InterPro" id="IPR006026">
    <property type="entry name" value="Peptidase_Metallo"/>
</dbReference>
<feature type="signal peptide" evidence="8">
    <location>
        <begin position="1"/>
        <end position="17"/>
    </location>
</feature>
<evidence type="ECO:0000256" key="4">
    <source>
        <dbReference type="ARBA" id="ARBA00022833"/>
    </source>
</evidence>
<keyword evidence="2 7" id="KW-0479">Metal-binding</keyword>
<proteinExistence type="predicted"/>
<comment type="caution">
    <text evidence="7">Lacks conserved residue(s) required for the propagation of feature annotation.</text>
</comment>
<evidence type="ECO:0000313" key="11">
    <source>
        <dbReference type="Proteomes" id="UP000887540"/>
    </source>
</evidence>
<dbReference type="GO" id="GO:0006508">
    <property type="term" value="P:proteolysis"/>
    <property type="evidence" value="ECO:0007669"/>
    <property type="project" value="UniProtKB-KW"/>
</dbReference>
<dbReference type="InterPro" id="IPR024079">
    <property type="entry name" value="MetalloPept_cat_dom_sf"/>
</dbReference>
<feature type="region of interest" description="Disordered" evidence="9">
    <location>
        <begin position="28"/>
        <end position="74"/>
    </location>
</feature>
<dbReference type="EC" id="3.4.24.-" evidence="8"/>
<evidence type="ECO:0000256" key="6">
    <source>
        <dbReference type="ARBA" id="ARBA00023157"/>
    </source>
</evidence>
<feature type="domain" description="Peptidase M12A" evidence="10">
    <location>
        <begin position="236"/>
        <end position="441"/>
    </location>
</feature>
<dbReference type="PANTHER" id="PTHR10127:SF780">
    <property type="entry name" value="METALLOENDOPEPTIDASE"/>
    <property type="match status" value="1"/>
</dbReference>
<dbReference type="Pfam" id="PF01400">
    <property type="entry name" value="Astacin"/>
    <property type="match status" value="1"/>
</dbReference>
<feature type="binding site" evidence="7">
    <location>
        <position position="350"/>
    </location>
    <ligand>
        <name>Zn(2+)</name>
        <dbReference type="ChEBI" id="CHEBI:29105"/>
        <note>catalytic</note>
    </ligand>
</feature>
<dbReference type="GO" id="GO:0004222">
    <property type="term" value="F:metalloendopeptidase activity"/>
    <property type="evidence" value="ECO:0007669"/>
    <property type="project" value="UniProtKB-UniRule"/>
</dbReference>
<evidence type="ECO:0000256" key="8">
    <source>
        <dbReference type="RuleBase" id="RU361183"/>
    </source>
</evidence>
<feature type="binding site" evidence="7">
    <location>
        <position position="354"/>
    </location>
    <ligand>
        <name>Zn(2+)</name>
        <dbReference type="ChEBI" id="CHEBI:29105"/>
        <note>catalytic</note>
    </ligand>
</feature>
<evidence type="ECO:0000256" key="2">
    <source>
        <dbReference type="ARBA" id="ARBA00022723"/>
    </source>
</evidence>
<keyword evidence="3 7" id="KW-0378">Hydrolase</keyword>
<evidence type="ECO:0000256" key="7">
    <source>
        <dbReference type="PROSITE-ProRule" id="PRU01211"/>
    </source>
</evidence>
<dbReference type="AlphaFoldDB" id="A0A914CUG5"/>
<organism evidence="11 12">
    <name type="scientific">Acrobeloides nanus</name>
    <dbReference type="NCBI Taxonomy" id="290746"/>
    <lineage>
        <taxon>Eukaryota</taxon>
        <taxon>Metazoa</taxon>
        <taxon>Ecdysozoa</taxon>
        <taxon>Nematoda</taxon>
        <taxon>Chromadorea</taxon>
        <taxon>Rhabditida</taxon>
        <taxon>Tylenchina</taxon>
        <taxon>Cephalobomorpha</taxon>
        <taxon>Cephaloboidea</taxon>
        <taxon>Cephalobidae</taxon>
        <taxon>Acrobeloides</taxon>
    </lineage>
</organism>
<keyword evidence="11" id="KW-1185">Reference proteome</keyword>
<feature type="binding site" evidence="7">
    <location>
        <position position="360"/>
    </location>
    <ligand>
        <name>Zn(2+)</name>
        <dbReference type="ChEBI" id="CHEBI:29105"/>
        <note>catalytic</note>
    </ligand>
</feature>
<dbReference type="WBParaSite" id="ACRNAN_scaffold14781.g17557.t1">
    <property type="protein sequence ID" value="ACRNAN_scaffold14781.g17557.t1"/>
    <property type="gene ID" value="ACRNAN_scaffold14781.g17557"/>
</dbReference>
<evidence type="ECO:0000256" key="5">
    <source>
        <dbReference type="ARBA" id="ARBA00023049"/>
    </source>
</evidence>
<dbReference type="Gene3D" id="3.40.390.10">
    <property type="entry name" value="Collagenase (Catalytic Domain)"/>
    <property type="match status" value="1"/>
</dbReference>
<accession>A0A914CUG5</accession>
<dbReference type="PROSITE" id="PS51864">
    <property type="entry name" value="ASTACIN"/>
    <property type="match status" value="1"/>
</dbReference>
<keyword evidence="1 7" id="KW-0645">Protease</keyword>
<feature type="active site" evidence="7">
    <location>
        <position position="351"/>
    </location>
</feature>
<evidence type="ECO:0000256" key="9">
    <source>
        <dbReference type="SAM" id="MobiDB-lite"/>
    </source>
</evidence>